<dbReference type="Pfam" id="PF04098">
    <property type="entry name" value="Rad52_Rad22"/>
    <property type="match status" value="1"/>
</dbReference>
<evidence type="ECO:0000256" key="3">
    <source>
        <dbReference type="ARBA" id="ARBA00023172"/>
    </source>
</evidence>
<sequence length="355" mass="39525">MTTLDPCPRDKFSGAELSAIETALKRRLGPQFISQRPAGGGQKVVYVEGWRLVSLANDIFGFNGWSHSVTSSNIDFVDHNNGRFYVGVCAFVRVQLRDGCFHEDIGYGVSEGMRSKALSIEKARKEAVTDGLKRALKSFGNALGNCLNDKDYVRLIGNQPKMPVKYEPSDILRSDEQSDLKKIRLNALQSRTFHAQEPPPVPADRCPTPQGQSTELDFTTPSTEATNPETPSVTEEESKRLERLRKAKQKQLEFDRLKRQRAESLSDTPRNHPVKVEPAPGLLCEDDADFWVNMSQMQETPLAKASTPKRRKPSTPKSKVKEGTPSENATHLRASPRFALGGKRKSPVSHQNPIS</sequence>
<evidence type="ECO:0000313" key="9">
    <source>
        <dbReference type="Proteomes" id="UP000318571"/>
    </source>
</evidence>
<dbReference type="GO" id="GO:0006312">
    <property type="term" value="P:mitotic recombination"/>
    <property type="evidence" value="ECO:0007669"/>
    <property type="project" value="TreeGrafter"/>
</dbReference>
<dbReference type="STRING" id="6832.A0A553ND66"/>
<evidence type="ECO:0000256" key="2">
    <source>
        <dbReference type="ARBA" id="ARBA00022763"/>
    </source>
</evidence>
<organism evidence="8 9">
    <name type="scientific">Tigriopus californicus</name>
    <name type="common">Marine copepod</name>
    <dbReference type="NCBI Taxonomy" id="6832"/>
    <lineage>
        <taxon>Eukaryota</taxon>
        <taxon>Metazoa</taxon>
        <taxon>Ecdysozoa</taxon>
        <taxon>Arthropoda</taxon>
        <taxon>Crustacea</taxon>
        <taxon>Multicrustacea</taxon>
        <taxon>Hexanauplia</taxon>
        <taxon>Copepoda</taxon>
        <taxon>Harpacticoida</taxon>
        <taxon>Harpacticidae</taxon>
        <taxon>Tigriopus</taxon>
    </lineage>
</organism>
<dbReference type="Gene3D" id="3.30.390.80">
    <property type="entry name" value="DNA repair protein Rad52/59/22"/>
    <property type="match status" value="1"/>
</dbReference>
<dbReference type="InterPro" id="IPR042525">
    <property type="entry name" value="Rad52_Rad59_Rad22_sf"/>
</dbReference>
<comment type="caution">
    <text evidence="8">The sequence shown here is derived from an EMBL/GenBank/DDBJ whole genome shotgun (WGS) entry which is preliminary data.</text>
</comment>
<dbReference type="GO" id="GO:0005634">
    <property type="term" value="C:nucleus"/>
    <property type="evidence" value="ECO:0007669"/>
    <property type="project" value="InterPro"/>
</dbReference>
<keyword evidence="3" id="KW-0233">DNA recombination</keyword>
<evidence type="ECO:0000256" key="5">
    <source>
        <dbReference type="ARBA" id="ARBA00053354"/>
    </source>
</evidence>
<dbReference type="PANTHER" id="PTHR12132">
    <property type="entry name" value="DNA REPAIR AND RECOMBINATION PROTEIN RAD52, RAD59"/>
    <property type="match status" value="1"/>
</dbReference>
<dbReference type="InterPro" id="IPR004585">
    <property type="entry name" value="DNA_recomb/repair_Rad52"/>
</dbReference>
<evidence type="ECO:0000313" key="8">
    <source>
        <dbReference type="EMBL" id="TRY63394.1"/>
    </source>
</evidence>
<evidence type="ECO:0000256" key="4">
    <source>
        <dbReference type="ARBA" id="ARBA00023204"/>
    </source>
</evidence>
<keyword evidence="9" id="KW-1185">Reference proteome</keyword>
<dbReference type="AlphaFoldDB" id="A0A553ND66"/>
<protein>
    <recommendedName>
        <fullName evidence="6">DNA repair protein RAD52 homolog</fullName>
    </recommendedName>
</protein>
<dbReference type="NCBIfam" id="TIGR00607">
    <property type="entry name" value="rad52"/>
    <property type="match status" value="1"/>
</dbReference>
<dbReference type="FunFam" id="3.30.390.80:FF:000001">
    <property type="entry name" value="DNA repair protein RAD52 homolog"/>
    <property type="match status" value="1"/>
</dbReference>
<name>A0A553ND66_TIGCA</name>
<evidence type="ECO:0000256" key="6">
    <source>
        <dbReference type="ARBA" id="ARBA00073403"/>
    </source>
</evidence>
<feature type="region of interest" description="Disordered" evidence="7">
    <location>
        <begin position="191"/>
        <end position="281"/>
    </location>
</feature>
<feature type="compositionally biased region" description="Polar residues" evidence="7">
    <location>
        <begin position="209"/>
        <end position="233"/>
    </location>
</feature>
<comment type="similarity">
    <text evidence="1">Belongs to the RAD52 family.</text>
</comment>
<reference evidence="8 9" key="1">
    <citation type="journal article" date="2018" name="Nat. Ecol. Evol.">
        <title>Genomic signatures of mitonuclear coevolution across populations of Tigriopus californicus.</title>
        <authorList>
            <person name="Barreto F.S."/>
            <person name="Watson E.T."/>
            <person name="Lima T.G."/>
            <person name="Willett C.S."/>
            <person name="Edmands S."/>
            <person name="Li W."/>
            <person name="Burton R.S."/>
        </authorList>
    </citation>
    <scope>NUCLEOTIDE SEQUENCE [LARGE SCALE GENOMIC DNA]</scope>
    <source>
        <strain evidence="8 9">San Diego</strain>
    </source>
</reference>
<proteinExistence type="inferred from homology"/>
<dbReference type="PANTHER" id="PTHR12132:SF1">
    <property type="entry name" value="DNA REPAIR PROTEIN RAD52 HOMOLOG"/>
    <property type="match status" value="1"/>
</dbReference>
<feature type="region of interest" description="Disordered" evidence="7">
    <location>
        <begin position="295"/>
        <end position="355"/>
    </location>
</feature>
<keyword evidence="4" id="KW-0234">DNA repair</keyword>
<dbReference type="SUPFAM" id="SSF54768">
    <property type="entry name" value="dsRNA-binding domain-like"/>
    <property type="match status" value="1"/>
</dbReference>
<dbReference type="Proteomes" id="UP000318571">
    <property type="component" value="Chromosome 10"/>
</dbReference>
<dbReference type="OrthoDB" id="206565at2759"/>
<comment type="function">
    <text evidence="5">Involved in double-stranded break repair. Plays a central role in genetic recombination and DNA repair by promoting the annealing of complementary single-stranded DNA and by stimulation of the RAD51 recombinase.</text>
</comment>
<dbReference type="GO" id="GO:0010792">
    <property type="term" value="P:DNA double-strand break processing involved in repair via single-strand annealing"/>
    <property type="evidence" value="ECO:0007669"/>
    <property type="project" value="UniProtKB-ARBA"/>
</dbReference>
<gene>
    <name evidence="8" type="ORF">TCAL_01841</name>
</gene>
<dbReference type="InterPro" id="IPR041247">
    <property type="entry name" value="Rad52_fam"/>
</dbReference>
<dbReference type="InterPro" id="IPR007232">
    <property type="entry name" value="Rad52_Rad59_Rad22"/>
</dbReference>
<dbReference type="GO" id="GO:0000730">
    <property type="term" value="P:DNA recombinase assembly"/>
    <property type="evidence" value="ECO:0007669"/>
    <property type="project" value="InterPro"/>
</dbReference>
<evidence type="ECO:0000256" key="1">
    <source>
        <dbReference type="ARBA" id="ARBA00006638"/>
    </source>
</evidence>
<feature type="compositionally biased region" description="Basic and acidic residues" evidence="7">
    <location>
        <begin position="250"/>
        <end position="264"/>
    </location>
</feature>
<keyword evidence="2" id="KW-0227">DNA damage</keyword>
<evidence type="ECO:0000256" key="7">
    <source>
        <dbReference type="SAM" id="MobiDB-lite"/>
    </source>
</evidence>
<accession>A0A553ND66</accession>
<dbReference type="EMBL" id="VCGU01000458">
    <property type="protein sequence ID" value="TRY63394.1"/>
    <property type="molecule type" value="Genomic_DNA"/>
</dbReference>